<evidence type="ECO:0000313" key="4">
    <source>
        <dbReference type="Proteomes" id="UP000734218"/>
    </source>
</evidence>
<keyword evidence="4" id="KW-1185">Reference proteome</keyword>
<dbReference type="EMBL" id="JAATJE010000002">
    <property type="protein sequence ID" value="NJC35043.1"/>
    <property type="molecule type" value="Genomic_DNA"/>
</dbReference>
<dbReference type="PROSITE" id="PS01152">
    <property type="entry name" value="HESB"/>
    <property type="match status" value="1"/>
</dbReference>
<sequence length="123" mass="12866">MADAATAPARTRARPAALILTPSAERRIADLMARAPEGAVGVKLSTPRRGCSGLAYSVDYVTAANPMDERIDTPGGTFFVDGGSLLYLIGSTMDWVEDDFTAGFVFQNPNAKGACGCGESFTV</sequence>
<dbReference type="PANTHER" id="PTHR10072">
    <property type="entry name" value="IRON-SULFUR CLUSTER ASSEMBLY PROTEIN"/>
    <property type="match status" value="1"/>
</dbReference>
<dbReference type="SUPFAM" id="SSF89360">
    <property type="entry name" value="HesB-like domain"/>
    <property type="match status" value="1"/>
</dbReference>
<name>A0ABX0XNT5_9SPHN</name>
<accession>A0ABX0XNT5</accession>
<comment type="similarity">
    <text evidence="1">Belongs to the HesB/IscA family.</text>
</comment>
<dbReference type="InterPro" id="IPR016092">
    <property type="entry name" value="ATAP"/>
</dbReference>
<evidence type="ECO:0000313" key="3">
    <source>
        <dbReference type="EMBL" id="NJC35043.1"/>
    </source>
</evidence>
<dbReference type="InterPro" id="IPR035903">
    <property type="entry name" value="HesB-like_dom_sf"/>
</dbReference>
<dbReference type="InterPro" id="IPR050322">
    <property type="entry name" value="Fe-S_cluster_asmbl/transfer"/>
</dbReference>
<comment type="caution">
    <text evidence="3">The sequence shown here is derived from an EMBL/GenBank/DDBJ whole genome shotgun (WGS) entry which is preliminary data.</text>
</comment>
<evidence type="ECO:0000256" key="1">
    <source>
        <dbReference type="ARBA" id="ARBA00006718"/>
    </source>
</evidence>
<protein>
    <submittedName>
        <fullName evidence="3">Iron-sulfur cluster assembly protein</fullName>
    </submittedName>
</protein>
<dbReference type="RefSeq" id="WP_167955559.1">
    <property type="nucleotide sequence ID" value="NZ_JAATJE010000002.1"/>
</dbReference>
<dbReference type="PANTHER" id="PTHR10072:SF41">
    <property type="entry name" value="IRON-SULFUR CLUSTER ASSEMBLY 1 HOMOLOG, MITOCHONDRIAL"/>
    <property type="match status" value="1"/>
</dbReference>
<dbReference type="NCBIfam" id="TIGR00049">
    <property type="entry name" value="iron-sulfur cluster assembly accessory protein"/>
    <property type="match status" value="1"/>
</dbReference>
<dbReference type="InterPro" id="IPR017870">
    <property type="entry name" value="FeS_cluster_insertion_CS"/>
</dbReference>
<feature type="domain" description="Core" evidence="2">
    <location>
        <begin position="18"/>
        <end position="119"/>
    </location>
</feature>
<evidence type="ECO:0000259" key="2">
    <source>
        <dbReference type="Pfam" id="PF01521"/>
    </source>
</evidence>
<dbReference type="Gene3D" id="2.60.300.12">
    <property type="entry name" value="HesB-like domain"/>
    <property type="match status" value="1"/>
</dbReference>
<proteinExistence type="inferred from homology"/>
<dbReference type="InterPro" id="IPR000361">
    <property type="entry name" value="ATAP_core_dom"/>
</dbReference>
<dbReference type="Pfam" id="PF01521">
    <property type="entry name" value="Fe-S_biosyn"/>
    <property type="match status" value="1"/>
</dbReference>
<dbReference type="Proteomes" id="UP000734218">
    <property type="component" value="Unassembled WGS sequence"/>
</dbReference>
<organism evidence="3 4">
    <name type="scientific">Sphingomonas jejuensis</name>
    <dbReference type="NCBI Taxonomy" id="904715"/>
    <lineage>
        <taxon>Bacteria</taxon>
        <taxon>Pseudomonadati</taxon>
        <taxon>Pseudomonadota</taxon>
        <taxon>Alphaproteobacteria</taxon>
        <taxon>Sphingomonadales</taxon>
        <taxon>Sphingomonadaceae</taxon>
        <taxon>Sphingomonas</taxon>
    </lineage>
</organism>
<reference evidence="3 4" key="1">
    <citation type="submission" date="2020-03" db="EMBL/GenBank/DDBJ databases">
        <title>Genomic Encyclopedia of Type Strains, Phase IV (KMG-IV): sequencing the most valuable type-strain genomes for metagenomic binning, comparative biology and taxonomic classification.</title>
        <authorList>
            <person name="Goeker M."/>
        </authorList>
    </citation>
    <scope>NUCLEOTIDE SEQUENCE [LARGE SCALE GENOMIC DNA]</scope>
    <source>
        <strain evidence="3 4">DSM 27651</strain>
    </source>
</reference>
<gene>
    <name evidence="3" type="ORF">GGR88_002557</name>
</gene>